<dbReference type="InterPro" id="IPR017451">
    <property type="entry name" value="F-box-assoc_interact_dom"/>
</dbReference>
<dbReference type="EMBL" id="JAEFBK010000006">
    <property type="protein sequence ID" value="KAG7595211.1"/>
    <property type="molecule type" value="Genomic_DNA"/>
</dbReference>
<evidence type="ECO:0000313" key="12">
    <source>
        <dbReference type="EMBL" id="KAG7595211.1"/>
    </source>
</evidence>
<evidence type="ECO:0000256" key="1">
    <source>
        <dbReference type="ARBA" id="ARBA00004123"/>
    </source>
</evidence>
<gene>
    <name evidence="12" type="ORF">ISN45_Aa01g039210</name>
</gene>
<evidence type="ECO:0000256" key="5">
    <source>
        <dbReference type="ARBA" id="ARBA00022499"/>
    </source>
</evidence>
<evidence type="ECO:0000256" key="8">
    <source>
        <dbReference type="ARBA" id="ARBA00069010"/>
    </source>
</evidence>
<dbReference type="PANTHER" id="PTHR10666">
    <property type="entry name" value="UBIQUITIN"/>
    <property type="match status" value="1"/>
</dbReference>
<feature type="region of interest" description="Disordered" evidence="9">
    <location>
        <begin position="1"/>
        <end position="47"/>
    </location>
</feature>
<evidence type="ECO:0000256" key="9">
    <source>
        <dbReference type="SAM" id="MobiDB-lite"/>
    </source>
</evidence>
<feature type="region of interest" description="Disordered" evidence="9">
    <location>
        <begin position="695"/>
        <end position="731"/>
    </location>
</feature>
<feature type="compositionally biased region" description="Polar residues" evidence="9">
    <location>
        <begin position="702"/>
        <end position="715"/>
    </location>
</feature>
<organism evidence="12 13">
    <name type="scientific">Arabidopsis thaliana x Arabidopsis arenosa</name>
    <dbReference type="NCBI Taxonomy" id="1240361"/>
    <lineage>
        <taxon>Eukaryota</taxon>
        <taxon>Viridiplantae</taxon>
        <taxon>Streptophyta</taxon>
        <taxon>Embryophyta</taxon>
        <taxon>Tracheophyta</taxon>
        <taxon>Spermatophyta</taxon>
        <taxon>Magnoliopsida</taxon>
        <taxon>eudicotyledons</taxon>
        <taxon>Gunneridae</taxon>
        <taxon>Pentapetalae</taxon>
        <taxon>rosids</taxon>
        <taxon>malvids</taxon>
        <taxon>Brassicales</taxon>
        <taxon>Brassicaceae</taxon>
        <taxon>Camelineae</taxon>
        <taxon>Arabidopsis</taxon>
    </lineage>
</organism>
<comment type="similarity">
    <text evidence="3">Belongs to the ubiquitin family.</text>
</comment>
<dbReference type="Pfam" id="PF07727">
    <property type="entry name" value="RVT_2"/>
    <property type="match status" value="1"/>
</dbReference>
<evidence type="ECO:0000256" key="3">
    <source>
        <dbReference type="ARBA" id="ARBA00008430"/>
    </source>
</evidence>
<feature type="domain" description="Ubiquitin-like" evidence="10">
    <location>
        <begin position="967"/>
        <end position="1042"/>
    </location>
</feature>
<evidence type="ECO:0000256" key="2">
    <source>
        <dbReference type="ARBA" id="ARBA00004496"/>
    </source>
</evidence>
<sequence length="1120" mass="127325">MRKRKQEVTMENLTSKSRRMRKRKQKVTEENLTLTVSSSEPNKRSGGEYFDRIPDDLVIKILSRLFSGKSMAQCRCVCNLWSSIIRRQNYNQLFPINSPDPPRLLFTFVAGEKLYFYSAHEPQKPDNNSSLAATLHHTCSRNTDVSKVCRPLRGLVCHQRMEENHIVAVISNPITGESVTSPKVKTDGIEAKNYFGYDPIGNKFKVLCLTWSCYGTLQHQVLTLDTGKLLWRKIPCCISYYPRNDGICINGGLYYTASDNESMIVCFNVRSEKFDFITRRPEKFYLMKRTSTLINYKGKLGLVDTQDYDDGFVLWVLEDSEEHKWSKHILVTPFQWNAVHAFVVGVTGTGEIVLSPKYAEEDPFYVSYYNLESKTMMLMQIYAKTLTEKTITLDVESSDTINNVKAKIQDIEGIPLDQQRLIFSGKLLDDGRTLADYSIQKESILHLALRLRGGMQIFVKTLTGKTITLEVESSDTIDNVKAKIQDKEGIPPDQQRLIFAACLLRSVENQLDQTIKIIRSDRGGEYDEPFNAFCREHGIIHQTTAPYSPESNGVAERKNRTLKEMMNAMLQESGLAQNMWGEALLTTNYILNKIPHKVTGKTPYELWKGNVPSYKYLKVWGCLAKVAVPPPKRVTIGPKTVDCIFIGYAHNSSAYRFLVYKSDIPDIHANTIMESRNASFFENVFPCKDKESYKRTRDQRDASSCGNEASTSDTTNNDEEEVGGLRRSKRSRKEKNYGSEFLVAFLTENEPKTFKEAMTTPDGPFWKEAVNSEMDSILQNNTYEITELPQGFKALGCKWIFKTKLKTDGSIDKYKARLVVQGFRQKEGLDFFDTYSPVTRITSIRMLVGIAALRNLEIHQMDVKTAFLNGDLEEEIYMKQPEGFVVHGQENKIFVKTLTGKTITLEVESSDTIDNVKAKIQDKEGIPPDQQRLIFAGKQLEDGRTLADYNIQKESTLHLVLRLRGGMQIFVKTLTGKTITLEVESSDTIDNVKAKIQDKEGIPPDQQRLIFAGKQLEDGRTLADYNIQKESTLHLVLRLRGGMQIFVKTLTGKTITLEVESSDTIDNVKAKIQDKEGIPPDQQRLIFAGKQLEDGRTLADYNIQKESTLHLVLRLRGGSF</sequence>
<evidence type="ECO:0000259" key="10">
    <source>
        <dbReference type="PROSITE" id="PS50053"/>
    </source>
</evidence>
<dbReference type="GO" id="GO:0005737">
    <property type="term" value="C:cytoplasm"/>
    <property type="evidence" value="ECO:0007669"/>
    <property type="project" value="UniProtKB-SubCell"/>
</dbReference>
<dbReference type="InterPro" id="IPR057670">
    <property type="entry name" value="SH3_retrovirus"/>
</dbReference>
<dbReference type="FunFam" id="3.10.20.90:FF:000014">
    <property type="entry name" value="Ubiquitin-60S ribosomal L40 fusion"/>
    <property type="match status" value="1"/>
</dbReference>
<keyword evidence="5" id="KW-1017">Isopeptide bond</keyword>
<dbReference type="GO" id="GO:0015074">
    <property type="term" value="P:DNA integration"/>
    <property type="evidence" value="ECO:0007669"/>
    <property type="project" value="InterPro"/>
</dbReference>
<dbReference type="InterPro" id="IPR050158">
    <property type="entry name" value="Ubiquitin_ubiquitin-like"/>
</dbReference>
<dbReference type="NCBIfam" id="TIGR01640">
    <property type="entry name" value="F_box_assoc_1"/>
    <property type="match status" value="1"/>
</dbReference>
<feature type="domain" description="Ubiquitin-like" evidence="10">
    <location>
        <begin position="379"/>
        <end position="454"/>
    </location>
</feature>
<dbReference type="InterPro" id="IPR013187">
    <property type="entry name" value="F-box-assoc_dom_typ3"/>
</dbReference>
<dbReference type="FunFam" id="3.10.20.90:FF:000160">
    <property type="entry name" value="Polyubiquitin-C"/>
    <property type="match status" value="1"/>
</dbReference>
<dbReference type="PROSITE" id="PS50053">
    <property type="entry name" value="UBIQUITIN_2"/>
    <property type="match status" value="5"/>
</dbReference>
<keyword evidence="6" id="KW-0833">Ubl conjugation pathway</keyword>
<keyword evidence="13" id="KW-1185">Reference proteome</keyword>
<dbReference type="AlphaFoldDB" id="A0A8T2CJD5"/>
<dbReference type="SMART" id="SM00213">
    <property type="entry name" value="UBQ"/>
    <property type="match status" value="5"/>
</dbReference>
<dbReference type="InterPro" id="IPR001810">
    <property type="entry name" value="F-box_dom"/>
</dbReference>
<dbReference type="FunFam" id="3.10.20.90:FF:000016">
    <property type="entry name" value="Polyubiquitin 3"/>
    <property type="match status" value="2"/>
</dbReference>
<dbReference type="GO" id="GO:0003729">
    <property type="term" value="F:mRNA binding"/>
    <property type="evidence" value="ECO:0007669"/>
    <property type="project" value="UniProtKB-ARBA"/>
</dbReference>
<keyword evidence="4" id="KW-0963">Cytoplasm</keyword>
<dbReference type="SMART" id="SM00256">
    <property type="entry name" value="FBOX"/>
    <property type="match status" value="1"/>
</dbReference>
<comment type="caution">
    <text evidence="12">The sequence shown here is derived from an EMBL/GenBank/DDBJ whole genome shotgun (WGS) entry which is preliminary data.</text>
</comment>
<dbReference type="InterPro" id="IPR000626">
    <property type="entry name" value="Ubiquitin-like_dom"/>
</dbReference>
<dbReference type="Pfam" id="PF00240">
    <property type="entry name" value="ubiquitin"/>
    <property type="match status" value="4"/>
</dbReference>
<dbReference type="InterPro" id="IPR013103">
    <property type="entry name" value="RVT_2"/>
</dbReference>
<dbReference type="PROSITE" id="PS50994">
    <property type="entry name" value="INTEGRASE"/>
    <property type="match status" value="1"/>
</dbReference>
<dbReference type="Proteomes" id="UP000694240">
    <property type="component" value="Chromosome 6"/>
</dbReference>
<dbReference type="Pfam" id="PF14560">
    <property type="entry name" value="Ubiquitin_2"/>
    <property type="match status" value="1"/>
</dbReference>
<feature type="compositionally biased region" description="Basic residues" evidence="9">
    <location>
        <begin position="16"/>
        <end position="25"/>
    </location>
</feature>
<dbReference type="GO" id="GO:0005634">
    <property type="term" value="C:nucleus"/>
    <property type="evidence" value="ECO:0007669"/>
    <property type="project" value="UniProtKB-SubCell"/>
</dbReference>
<dbReference type="CDD" id="cd01803">
    <property type="entry name" value="Ubl_ubiquitin"/>
    <property type="match status" value="3"/>
</dbReference>
<feature type="domain" description="Ubiquitin-like" evidence="10">
    <location>
        <begin position="1043"/>
        <end position="1118"/>
    </location>
</feature>
<feature type="compositionally biased region" description="Polar residues" evidence="9">
    <location>
        <begin position="30"/>
        <end position="40"/>
    </location>
</feature>
<dbReference type="PROSITE" id="PS00299">
    <property type="entry name" value="UBIQUITIN_1"/>
    <property type="match status" value="4"/>
</dbReference>
<reference evidence="12 13" key="1">
    <citation type="submission" date="2020-12" db="EMBL/GenBank/DDBJ databases">
        <title>Concerted genomic and epigenomic changes stabilize Arabidopsis allopolyploids.</title>
        <authorList>
            <person name="Chen Z."/>
        </authorList>
    </citation>
    <scope>NUCLEOTIDE SEQUENCE [LARGE SCALE GENOMIC DNA]</scope>
    <source>
        <strain evidence="12">Allo738</strain>
        <tissue evidence="12">Leaf</tissue>
    </source>
</reference>
<proteinExistence type="inferred from homology"/>
<evidence type="ECO:0000256" key="6">
    <source>
        <dbReference type="ARBA" id="ARBA00022786"/>
    </source>
</evidence>
<dbReference type="Pfam" id="PF12937">
    <property type="entry name" value="F-box-like"/>
    <property type="match status" value="1"/>
</dbReference>
<keyword evidence="7" id="KW-0539">Nucleus</keyword>
<dbReference type="Pfam" id="PF08268">
    <property type="entry name" value="FBA_3"/>
    <property type="match status" value="1"/>
</dbReference>
<dbReference type="Pfam" id="PF25597">
    <property type="entry name" value="SH3_retrovirus"/>
    <property type="match status" value="1"/>
</dbReference>
<comment type="subcellular location">
    <subcellularLocation>
        <location evidence="2">Cytoplasm</location>
    </subcellularLocation>
    <subcellularLocation>
        <location evidence="1">Nucleus</location>
    </subcellularLocation>
</comment>
<feature type="domain" description="Integrase catalytic" evidence="11">
    <location>
        <begin position="411"/>
        <end position="611"/>
    </location>
</feature>
<evidence type="ECO:0000259" key="11">
    <source>
        <dbReference type="PROSITE" id="PS50994"/>
    </source>
</evidence>
<feature type="domain" description="Ubiquitin-like" evidence="10">
    <location>
        <begin position="455"/>
        <end position="506"/>
    </location>
</feature>
<dbReference type="InterPro" id="IPR001584">
    <property type="entry name" value="Integrase_cat-core"/>
</dbReference>
<feature type="domain" description="Ubiquitin-like" evidence="10">
    <location>
        <begin position="891"/>
        <end position="966"/>
    </location>
</feature>
<dbReference type="FunFam" id="3.10.20.90:FF:000005">
    <property type="entry name" value="Polyubiquitin 11"/>
    <property type="match status" value="1"/>
</dbReference>
<protein>
    <recommendedName>
        <fullName evidence="8">Polyubiquitin</fullName>
    </recommendedName>
</protein>
<dbReference type="InterPro" id="IPR019954">
    <property type="entry name" value="Ubiquitin_CS"/>
</dbReference>
<name>A0A8T2CJD5_9BRAS</name>
<evidence type="ECO:0000313" key="13">
    <source>
        <dbReference type="Proteomes" id="UP000694240"/>
    </source>
</evidence>
<evidence type="ECO:0000256" key="7">
    <source>
        <dbReference type="ARBA" id="ARBA00023242"/>
    </source>
</evidence>
<evidence type="ECO:0000256" key="4">
    <source>
        <dbReference type="ARBA" id="ARBA00022490"/>
    </source>
</evidence>
<accession>A0A8T2CJD5</accession>